<evidence type="ECO:0000313" key="3">
    <source>
        <dbReference type="Proteomes" id="UP001501243"/>
    </source>
</evidence>
<keyword evidence="3" id="KW-1185">Reference proteome</keyword>
<feature type="transmembrane region" description="Helical" evidence="1">
    <location>
        <begin position="10"/>
        <end position="28"/>
    </location>
</feature>
<protein>
    <recommendedName>
        <fullName evidence="4">YcxB-like protein domain-containing protein</fullName>
    </recommendedName>
</protein>
<keyword evidence="1" id="KW-0472">Membrane</keyword>
<evidence type="ECO:0000313" key="2">
    <source>
        <dbReference type="EMBL" id="GAA4497641.1"/>
    </source>
</evidence>
<reference evidence="3" key="1">
    <citation type="journal article" date="2019" name="Int. J. Syst. Evol. Microbiol.">
        <title>The Global Catalogue of Microorganisms (GCM) 10K type strain sequencing project: providing services to taxonomists for standard genome sequencing and annotation.</title>
        <authorList>
            <consortium name="The Broad Institute Genomics Platform"/>
            <consortium name="The Broad Institute Genome Sequencing Center for Infectious Disease"/>
            <person name="Wu L."/>
            <person name="Ma J."/>
        </authorList>
    </citation>
    <scope>NUCLEOTIDE SEQUENCE [LARGE SCALE GENOMIC DNA]</scope>
    <source>
        <strain evidence="3">JCM 17841</strain>
    </source>
</reference>
<keyword evidence="1" id="KW-1133">Transmembrane helix</keyword>
<proteinExistence type="predicted"/>
<sequence length="147" mass="16855">MEFRINSRDVLISLIILNLFALLGVQVSHIGRHGNIPNKAIPYVLVFFNLLLFFGGLADQPLRFIKIDKQADSVTYALLFHSSQTVSYTRLQSEWITKKRVSRFGTRTENILSFKLSDQEIFSLSENSFGWSKEQLDHIHEAVIIKG</sequence>
<organism evidence="2 3">
    <name type="scientific">Hymenobacter ginsengisoli</name>
    <dbReference type="NCBI Taxonomy" id="1051626"/>
    <lineage>
        <taxon>Bacteria</taxon>
        <taxon>Pseudomonadati</taxon>
        <taxon>Bacteroidota</taxon>
        <taxon>Cytophagia</taxon>
        <taxon>Cytophagales</taxon>
        <taxon>Hymenobacteraceae</taxon>
        <taxon>Hymenobacter</taxon>
    </lineage>
</organism>
<keyword evidence="1" id="KW-0812">Transmembrane</keyword>
<dbReference type="Proteomes" id="UP001501243">
    <property type="component" value="Unassembled WGS sequence"/>
</dbReference>
<name>A0ABP8Q4R6_9BACT</name>
<evidence type="ECO:0008006" key="4">
    <source>
        <dbReference type="Google" id="ProtNLM"/>
    </source>
</evidence>
<accession>A0ABP8Q4R6</accession>
<dbReference type="RefSeq" id="WP_220235661.1">
    <property type="nucleotide sequence ID" value="NZ_BAABGQ010000005.1"/>
</dbReference>
<evidence type="ECO:0000256" key="1">
    <source>
        <dbReference type="SAM" id="Phobius"/>
    </source>
</evidence>
<gene>
    <name evidence="2" type="ORF">GCM10023172_12920</name>
</gene>
<dbReference type="EMBL" id="BAABGQ010000005">
    <property type="protein sequence ID" value="GAA4497641.1"/>
    <property type="molecule type" value="Genomic_DNA"/>
</dbReference>
<comment type="caution">
    <text evidence="2">The sequence shown here is derived from an EMBL/GenBank/DDBJ whole genome shotgun (WGS) entry which is preliminary data.</text>
</comment>
<feature type="transmembrane region" description="Helical" evidence="1">
    <location>
        <begin position="40"/>
        <end position="58"/>
    </location>
</feature>